<dbReference type="AlphaFoldDB" id="A0A6N3F166"/>
<protein>
    <submittedName>
        <fullName evidence="2">Uncharacterized protein</fullName>
    </submittedName>
</protein>
<proteinExistence type="predicted"/>
<feature type="signal peptide" evidence="1">
    <location>
        <begin position="1"/>
        <end position="22"/>
    </location>
</feature>
<reference evidence="2" key="1">
    <citation type="submission" date="2019-11" db="EMBL/GenBank/DDBJ databases">
        <authorList>
            <person name="Feng L."/>
        </authorList>
    </citation>
    <scope>NUCLEOTIDE SEQUENCE</scope>
    <source>
        <strain evidence="2">PclaraLFYP37</strain>
    </source>
</reference>
<dbReference type="Pfam" id="PF19494">
    <property type="entry name" value="DUF6029"/>
    <property type="match status" value="1"/>
</dbReference>
<evidence type="ECO:0000313" key="2">
    <source>
        <dbReference type="EMBL" id="VYU45764.1"/>
    </source>
</evidence>
<dbReference type="InterPro" id="IPR046070">
    <property type="entry name" value="DUF6029"/>
</dbReference>
<sequence length="554" mass="62456">MKGYGKPIALFCAGLLAFTSHAQEHERKVVLHGSIQSDVLVPEEDEKIGTGSYDDWALTNTYVDLGLMSKNVEAGARLEFTEYPLPGFEADFKGWGVPHLYLKGISDFGFDVTVGDFYDQFGSGFIFRTYEERSLGIDNSLRGARLNVTAWKGVQFKVLGGLQRRYWDWKHGAWVGGADLEMNLEQYSSKMRDKGITWMVGASGVLKQEGDEDIIVSGTNYRLDLPTTVGAFDVRSRFQKGNYSVLAEYAWKSQDPSFDNGYIYHRGNALMLSASYSKRGASALVQVKRSEDMSYRSQRSMVGTSVFINNMPAFAYQHTYALAALYPYATQAAKGEWAFQGEFGYSFKRNTALGGKYGTKLKLNVSHIRSLDKDPVEEFNGSTYGTDGYKSKFFKVGGETYYQDINLQMEKKLTKAFKLNLMYMNQRYNKDVVEGHGGTIKSNIAVAEGKYQFNKKLTLRAEAQYLATKQDEGDWTYGLLELSVLPYFMFTVSDMWNNGATNLHYYMGSVTFNYKAHRLMAGYGRTRAGYNCSGGVCRYVPASRGFQVSYNYNF</sequence>
<accession>A0A6N3F166</accession>
<organism evidence="2">
    <name type="scientific">Paraprevotella clara</name>
    <dbReference type="NCBI Taxonomy" id="454154"/>
    <lineage>
        <taxon>Bacteria</taxon>
        <taxon>Pseudomonadati</taxon>
        <taxon>Bacteroidota</taxon>
        <taxon>Bacteroidia</taxon>
        <taxon>Bacteroidales</taxon>
        <taxon>Prevotellaceae</taxon>
        <taxon>Paraprevotella</taxon>
    </lineage>
</organism>
<dbReference type="EMBL" id="CACRUT010000016">
    <property type="protein sequence ID" value="VYU45764.1"/>
    <property type="molecule type" value="Genomic_DNA"/>
</dbReference>
<name>A0A6N3F166_9BACT</name>
<dbReference type="RefSeq" id="WP_008618204.1">
    <property type="nucleotide sequence ID" value="NZ_CABMOJ010000015.1"/>
</dbReference>
<keyword evidence="1" id="KW-0732">Signal</keyword>
<gene>
    <name evidence="2" type="ORF">PCLFYP37_02971</name>
</gene>
<evidence type="ECO:0000256" key="1">
    <source>
        <dbReference type="SAM" id="SignalP"/>
    </source>
</evidence>
<feature type="chain" id="PRO_5026925487" evidence="1">
    <location>
        <begin position="23"/>
        <end position="554"/>
    </location>
</feature>
<dbReference type="GeneID" id="93556540"/>